<evidence type="ECO:0000256" key="1">
    <source>
        <dbReference type="SAM" id="MobiDB-lite"/>
    </source>
</evidence>
<dbReference type="Pfam" id="PF18942">
    <property type="entry name" value="DUF5689"/>
    <property type="match status" value="1"/>
</dbReference>
<dbReference type="RefSeq" id="WP_126618520.1">
    <property type="nucleotide sequence ID" value="NZ_CP034563.1"/>
</dbReference>
<organism evidence="4 5">
    <name type="scientific">Flammeovirga pectinis</name>
    <dbReference type="NCBI Taxonomy" id="2494373"/>
    <lineage>
        <taxon>Bacteria</taxon>
        <taxon>Pseudomonadati</taxon>
        <taxon>Bacteroidota</taxon>
        <taxon>Cytophagia</taxon>
        <taxon>Cytophagales</taxon>
        <taxon>Flammeovirgaceae</taxon>
        <taxon>Flammeovirga</taxon>
    </lineage>
</organism>
<dbReference type="PROSITE" id="PS51841">
    <property type="entry name" value="LTD"/>
    <property type="match status" value="1"/>
</dbReference>
<dbReference type="Pfam" id="PF00932">
    <property type="entry name" value="LTD"/>
    <property type="match status" value="1"/>
</dbReference>
<dbReference type="OrthoDB" id="5500612at2"/>
<dbReference type="InterPro" id="IPR036415">
    <property type="entry name" value="Lamin_tail_dom_sf"/>
</dbReference>
<dbReference type="EMBL" id="CP034563">
    <property type="protein sequence ID" value="AZQ64632.1"/>
    <property type="molecule type" value="Genomic_DNA"/>
</dbReference>
<sequence length="1043" mass="112805">MKKYIKRFTRYNLILMSLFLTISACEKDDPDMPGTKKESSKVNVQVTHSISQLKELYDGSDLFDINEDITIQGTVISSDSTGNIFKSIFLIDDSGQGIQVKVNKTELYLDYKIGQRLFIKCKDLMLGQYGGIIQIGGEYKGKIGSIDEALIADHIIKGALENIPTPTKLDLTALPKEIEKLYNTWVTLENVQFVEQNVNYTDGQKTTNRVITIASGEKVAVRTSNMSSFAGEKLPTKSGSITAILSAFNGDLQLTINSLDDVKFEAPRFNISAGNGKGTLADPFDIKAAAAREGEKEVWVKGYIIGSINGKSFKDDFVLGSQTSSSVSNVLIDTDKDVKDATSAFPIQLSDLQLRSDLNLKDNKVNYKKEIWIKGDLESYFSTTGLKNVTAYSFDGKTVVSVQGSSNTIGLGNEIKGSEFTKSTIDFITWNETTSGAIWESSNQKVGVNAFKKGATSAWMISKNEVDFSALTTPRLIITEELNYFSDFKDIEVLASTDYKGGDPTKANWSVLNVDGVRKNAGENEVQFDVSGSAYIAFRYKSSDTKSMEWSIKSVEAAEKVAVQPADPVEGDGLTIATAFNVAGVKANQGAAKNKDYKWAKGKIVGYLTSAGFMAGTAGAGNTNIVIALRDNETNEDKLVSVQLSKGYIRDGLNLVDNPSYLNKIIWVKGAFEKYYGLEGIKSIKAFSIDGSTEVQDPGSIVHPILGQGTDILGSSLVATSIDFSTWNVTSSEMIWTAKSSSASINGNGKGTNNSWLISKSTVDFSSLTTPRLFITEQISSFKALTNVRIVYSTNYSGNGDPTAATWTDFTVDGTRVTSGSTTTLLEQPTGANNIYIAFVYTNNDDSDASSWSISSVKADDKPTGPILPAGVNLGDASVSGFSDLIISEYVEGSATANRFIELYNGTGSEVDLSEYVLKKDSNGKGTFSSKISLSEKLPNGATLVIMYKAESANVLPAGVTGKRNGSLSITGNDMVALFKKATDTEIDRIGIKTSSDFAKDITYVREKSVRSPKAGEVDPSTSSEWVAKSKDDFSNLGSHSYK</sequence>
<dbReference type="InterPro" id="IPR001322">
    <property type="entry name" value="Lamin_tail_dom"/>
</dbReference>
<dbReference type="InterPro" id="IPR043744">
    <property type="entry name" value="DUF5689"/>
</dbReference>
<keyword evidence="2" id="KW-0732">Signal</keyword>
<protein>
    <recommendedName>
        <fullName evidence="3">LTD domain-containing protein</fullName>
    </recommendedName>
</protein>
<dbReference type="KEGG" id="fll:EI427_20630"/>
<dbReference type="Pfam" id="PF19886">
    <property type="entry name" value="DUF6359"/>
    <property type="match status" value="2"/>
</dbReference>
<dbReference type="SUPFAM" id="SSF74853">
    <property type="entry name" value="Lamin A/C globular tail domain"/>
    <property type="match status" value="1"/>
</dbReference>
<evidence type="ECO:0000259" key="3">
    <source>
        <dbReference type="PROSITE" id="PS51841"/>
    </source>
</evidence>
<evidence type="ECO:0000256" key="2">
    <source>
        <dbReference type="SAM" id="SignalP"/>
    </source>
</evidence>
<dbReference type="InterPro" id="IPR045939">
    <property type="entry name" value="YhcR_N"/>
</dbReference>
<accession>A0A3S9P984</accession>
<dbReference type="AlphaFoldDB" id="A0A3S9P984"/>
<dbReference type="PROSITE" id="PS51257">
    <property type="entry name" value="PROKAR_LIPOPROTEIN"/>
    <property type="match status" value="1"/>
</dbReference>
<proteinExistence type="predicted"/>
<gene>
    <name evidence="4" type="ORF">EI427_20630</name>
</gene>
<evidence type="ECO:0000313" key="5">
    <source>
        <dbReference type="Proteomes" id="UP000267268"/>
    </source>
</evidence>
<feature type="region of interest" description="Disordered" evidence="1">
    <location>
        <begin position="1009"/>
        <end position="1043"/>
    </location>
</feature>
<evidence type="ECO:0000313" key="4">
    <source>
        <dbReference type="EMBL" id="AZQ64632.1"/>
    </source>
</evidence>
<keyword evidence="5" id="KW-1185">Reference proteome</keyword>
<feature type="chain" id="PRO_5019467993" description="LTD domain-containing protein" evidence="2">
    <location>
        <begin position="25"/>
        <end position="1043"/>
    </location>
</feature>
<feature type="signal peptide" evidence="2">
    <location>
        <begin position="1"/>
        <end position="24"/>
    </location>
</feature>
<reference evidence="4 5" key="1">
    <citation type="submission" date="2018-12" db="EMBL/GenBank/DDBJ databases">
        <title>Flammeovirga pectinis sp. nov., isolated from the gut of the Korean scallop, Patinopecten yessoensis.</title>
        <authorList>
            <person name="Bae J.-W."/>
            <person name="Jeong Y.-S."/>
            <person name="Kang W."/>
        </authorList>
    </citation>
    <scope>NUCLEOTIDE SEQUENCE [LARGE SCALE GENOMIC DNA]</scope>
    <source>
        <strain evidence="4 5">L12M1</strain>
    </source>
</reference>
<dbReference type="Proteomes" id="UP000267268">
    <property type="component" value="Chromosome 2"/>
</dbReference>
<name>A0A3S9P984_9BACT</name>
<feature type="domain" description="LTD" evidence="3">
    <location>
        <begin position="873"/>
        <end position="994"/>
    </location>
</feature>